<dbReference type="InterPro" id="IPR032675">
    <property type="entry name" value="LRR_dom_sf"/>
</dbReference>
<accession>A0AAV5CP64</accession>
<feature type="domain" description="F-box" evidence="1">
    <location>
        <begin position="306"/>
        <end position="342"/>
    </location>
</feature>
<name>A0AAV5CP64_ELECO</name>
<dbReference type="InterPro" id="IPR006566">
    <property type="entry name" value="FBD"/>
</dbReference>
<sequence>MCVALLGTDAEAGVAEVMEREVFDDSLVWAGEWVGSPILENLAMISGFSAQGRLRLRVLSRNIWCVQLGISNLEDVTLVDAPRLERLLLWMIVTGDKGPRIKIGHAPNLRMLGYWQSGNHELAIGSTVIKADTRVSPSTVIPSVQVLALQVRFEVRNEIKMVPCFLKCFPNVETIHVFTLGPRTASFGHSARPFRPNPTKQSSSAQVVYKTHTNPHSTPLIAPKIRPATMDHEFLMGTSIKEMGATADPEMRALMNLLGGVDISELLGLGVGMPLTVAYDAIPEPPVSPDAPLASAAARRAPPDGVDRISRLPDEILHNVVSRLPAKDAARTAALASRWRGLWRSVLLTLVDAHILPQRVSAERAKPGGDDASSKATVAAVSAVLAAHSGPFRCVHITRAHMASHQPKIERWLKLLGAKGVQELVFINRPWPCDIPLPGALFKCSASLSSLHLGAWRFPDTRFLPRAAGFPHLRELILSMVVIQDRDLNFMLERSPALEKLAVISTQTRLRLRLVSRNLRCVQLGMVRLDDVAVVDAPRLERLLLWTIVFRNNTDKCPRIKIGHAPNLRMLGYWQPGDLELGIGSTVIKASTKVSPSTIVPSVQVLALEVHFEVCNDVKMMPCFLKCFPNVETLHVHSLKATEKPTGNINLKLWQEAGQIECVQRHVKRFVIHEFRGKKNEVAFLQFIAERAQVLERMVVMVASQCFSRAEDLKAKLEPLTYAPWASNRCKLTICNSPSPDGESPPWNFQMASDFSLSDPFDILTADAALKGGAAPMLYSLRTL</sequence>
<dbReference type="Proteomes" id="UP001054889">
    <property type="component" value="Unassembled WGS sequence"/>
</dbReference>
<reference evidence="2" key="2">
    <citation type="submission" date="2021-12" db="EMBL/GenBank/DDBJ databases">
        <title>Resequencing data analysis of finger millet.</title>
        <authorList>
            <person name="Hatakeyama M."/>
            <person name="Aluri S."/>
            <person name="Balachadran M.T."/>
            <person name="Sivarajan S.R."/>
            <person name="Poveda L."/>
            <person name="Shimizu-Inatsugi R."/>
            <person name="Schlapbach R."/>
            <person name="Sreeman S.M."/>
            <person name="Shimizu K.K."/>
        </authorList>
    </citation>
    <scope>NUCLEOTIDE SEQUENCE</scope>
</reference>
<evidence type="ECO:0000259" key="1">
    <source>
        <dbReference type="PROSITE" id="PS50181"/>
    </source>
</evidence>
<dbReference type="PANTHER" id="PTHR32141:SF181">
    <property type="entry name" value="F-BOX DOMAIN-CONTAINING PROTEIN"/>
    <property type="match status" value="1"/>
</dbReference>
<dbReference type="PROSITE" id="PS50181">
    <property type="entry name" value="FBOX"/>
    <property type="match status" value="1"/>
</dbReference>
<gene>
    <name evidence="2" type="primary">ga16964</name>
    <name evidence="2" type="ORF">PR202_ga16964</name>
</gene>
<proteinExistence type="predicted"/>
<dbReference type="Gene3D" id="1.20.1280.50">
    <property type="match status" value="1"/>
</dbReference>
<dbReference type="PANTHER" id="PTHR32141">
    <property type="match status" value="1"/>
</dbReference>
<protein>
    <recommendedName>
        <fullName evidence="1">F-box domain-containing protein</fullName>
    </recommendedName>
</protein>
<dbReference type="Pfam" id="PF08387">
    <property type="entry name" value="FBD"/>
    <property type="match status" value="1"/>
</dbReference>
<dbReference type="InterPro" id="IPR055302">
    <property type="entry name" value="F-box_dom-containing"/>
</dbReference>
<comment type="caution">
    <text evidence="2">The sequence shown here is derived from an EMBL/GenBank/DDBJ whole genome shotgun (WGS) entry which is preliminary data.</text>
</comment>
<organism evidence="2 3">
    <name type="scientific">Eleusine coracana subsp. coracana</name>
    <dbReference type="NCBI Taxonomy" id="191504"/>
    <lineage>
        <taxon>Eukaryota</taxon>
        <taxon>Viridiplantae</taxon>
        <taxon>Streptophyta</taxon>
        <taxon>Embryophyta</taxon>
        <taxon>Tracheophyta</taxon>
        <taxon>Spermatophyta</taxon>
        <taxon>Magnoliopsida</taxon>
        <taxon>Liliopsida</taxon>
        <taxon>Poales</taxon>
        <taxon>Poaceae</taxon>
        <taxon>PACMAD clade</taxon>
        <taxon>Chloridoideae</taxon>
        <taxon>Cynodonteae</taxon>
        <taxon>Eleusininae</taxon>
        <taxon>Eleusine</taxon>
    </lineage>
</organism>
<dbReference type="Pfam" id="PF00646">
    <property type="entry name" value="F-box"/>
    <property type="match status" value="1"/>
</dbReference>
<keyword evidence="3" id="KW-1185">Reference proteome</keyword>
<dbReference type="CDD" id="cd22160">
    <property type="entry name" value="F-box_AtFBL13-like"/>
    <property type="match status" value="1"/>
</dbReference>
<dbReference type="EMBL" id="BQKI01000008">
    <property type="protein sequence ID" value="GJM99827.1"/>
    <property type="molecule type" value="Genomic_DNA"/>
</dbReference>
<dbReference type="InterPro" id="IPR055411">
    <property type="entry name" value="LRR_FXL15/At3g58940/PEG3-like"/>
</dbReference>
<dbReference type="InterPro" id="IPR036047">
    <property type="entry name" value="F-box-like_dom_sf"/>
</dbReference>
<dbReference type="InterPro" id="IPR053781">
    <property type="entry name" value="F-box_AtFBL13-like"/>
</dbReference>
<dbReference type="AlphaFoldDB" id="A0AAV5CP64"/>
<dbReference type="SUPFAM" id="SSF52047">
    <property type="entry name" value="RNI-like"/>
    <property type="match status" value="1"/>
</dbReference>
<evidence type="ECO:0000313" key="3">
    <source>
        <dbReference type="Proteomes" id="UP001054889"/>
    </source>
</evidence>
<dbReference type="SUPFAM" id="SSF81383">
    <property type="entry name" value="F-box domain"/>
    <property type="match status" value="1"/>
</dbReference>
<evidence type="ECO:0000313" key="2">
    <source>
        <dbReference type="EMBL" id="GJM99827.1"/>
    </source>
</evidence>
<dbReference type="Pfam" id="PF24758">
    <property type="entry name" value="LRR_At5g56370"/>
    <property type="match status" value="2"/>
</dbReference>
<dbReference type="InterPro" id="IPR001810">
    <property type="entry name" value="F-box_dom"/>
</dbReference>
<reference evidence="2" key="1">
    <citation type="journal article" date="2018" name="DNA Res.">
        <title>Multiple hybrid de novo genome assembly of finger millet, an orphan allotetraploid crop.</title>
        <authorList>
            <person name="Hatakeyama M."/>
            <person name="Aluri S."/>
            <person name="Balachadran M.T."/>
            <person name="Sivarajan S.R."/>
            <person name="Patrignani A."/>
            <person name="Gruter S."/>
            <person name="Poveda L."/>
            <person name="Shimizu-Inatsugi R."/>
            <person name="Baeten J."/>
            <person name="Francoijs K.J."/>
            <person name="Nataraja K.N."/>
            <person name="Reddy Y.A.N."/>
            <person name="Phadnis S."/>
            <person name="Ravikumar R.L."/>
            <person name="Schlapbach R."/>
            <person name="Sreeman S.M."/>
            <person name="Shimizu K.K."/>
        </authorList>
    </citation>
    <scope>NUCLEOTIDE SEQUENCE</scope>
</reference>
<dbReference type="Gene3D" id="3.80.10.10">
    <property type="entry name" value="Ribonuclease Inhibitor"/>
    <property type="match status" value="1"/>
</dbReference>